<dbReference type="Gene3D" id="3.20.20.80">
    <property type="entry name" value="Glycosidases"/>
    <property type="match status" value="1"/>
</dbReference>
<proteinExistence type="predicted"/>
<dbReference type="InterPro" id="IPR017853">
    <property type="entry name" value="GH"/>
</dbReference>
<reference evidence="3 4" key="1">
    <citation type="submission" date="2021-06" db="EMBL/GenBank/DDBJ databases">
        <authorList>
            <person name="Palmer J.M."/>
        </authorList>
    </citation>
    <scope>NUCLEOTIDE SEQUENCE [LARGE SCALE GENOMIC DNA]</scope>
    <source>
        <strain evidence="3 4">GA_2019</strain>
        <tissue evidence="3">Muscle</tissue>
    </source>
</reference>
<dbReference type="SUPFAM" id="SSF51445">
    <property type="entry name" value="(Trans)glycosidases"/>
    <property type="match status" value="1"/>
</dbReference>
<dbReference type="PANTHER" id="PTHR22600:SF39">
    <property type="entry name" value="BETA-HEXOSAMINIDASE SUBUNIT ALPHA"/>
    <property type="match status" value="1"/>
</dbReference>
<dbReference type="PANTHER" id="PTHR22600">
    <property type="entry name" value="BETA-HEXOSAMINIDASE"/>
    <property type="match status" value="1"/>
</dbReference>
<dbReference type="Gene3D" id="2.30.39.10">
    <property type="entry name" value="Alpha-1-antitrypsin, domain 1"/>
    <property type="match status" value="1"/>
</dbReference>
<dbReference type="InterPro" id="IPR036186">
    <property type="entry name" value="Serpin_sf"/>
</dbReference>
<accession>A0ABV0N373</accession>
<dbReference type="InterPro" id="IPR025705">
    <property type="entry name" value="Beta_hexosaminidase_sua/sub"/>
</dbReference>
<protein>
    <recommendedName>
        <fullName evidence="2">Serpin domain-containing protein</fullName>
    </recommendedName>
</protein>
<evidence type="ECO:0000259" key="2">
    <source>
        <dbReference type="Pfam" id="PF00079"/>
    </source>
</evidence>
<name>A0ABV0N373_9TELE</name>
<dbReference type="Pfam" id="PF00079">
    <property type="entry name" value="Serpin"/>
    <property type="match status" value="1"/>
</dbReference>
<keyword evidence="4" id="KW-1185">Reference proteome</keyword>
<comment type="caution">
    <text evidence="3">The sequence shown here is derived from an EMBL/GenBank/DDBJ whole genome shotgun (WGS) entry which is preliminary data.</text>
</comment>
<feature type="domain" description="Serpin" evidence="2">
    <location>
        <begin position="1"/>
        <end position="103"/>
    </location>
</feature>
<gene>
    <name evidence="3" type="ORF">GOODEAATRI_021370</name>
</gene>
<dbReference type="InterPro" id="IPR023796">
    <property type="entry name" value="Serpin_dom"/>
</dbReference>
<dbReference type="EMBL" id="JAHRIO010022070">
    <property type="protein sequence ID" value="MEQ2165844.1"/>
    <property type="molecule type" value="Genomic_DNA"/>
</dbReference>
<evidence type="ECO:0000256" key="1">
    <source>
        <dbReference type="ARBA" id="ARBA00022729"/>
    </source>
</evidence>
<dbReference type="InterPro" id="IPR042185">
    <property type="entry name" value="Serpin_sf_2"/>
</dbReference>
<keyword evidence="1" id="KW-0732">Signal</keyword>
<dbReference type="SUPFAM" id="SSF56574">
    <property type="entry name" value="Serpins"/>
    <property type="match status" value="1"/>
</dbReference>
<dbReference type="Proteomes" id="UP001476798">
    <property type="component" value="Unassembled WGS sequence"/>
</dbReference>
<sequence length="184" mass="20786">MIELPYHGNTISMLIVVPSDEDTSLSSVIPHISTATVQSWAKLMHMRKVRLFIPKFSADAEVDLKAPLSALGIADMFMQGAADFSHLMANHRQRKSLSVVEVWKQGCYLCEVRKVVKAGLRVILASPWYLDQPGPTHNWARYYNVWPLAFKGTEKQKRLVIGGEVCLWGEYVDATNLSPRLWCV</sequence>
<evidence type="ECO:0000313" key="4">
    <source>
        <dbReference type="Proteomes" id="UP001476798"/>
    </source>
</evidence>
<evidence type="ECO:0000313" key="3">
    <source>
        <dbReference type="EMBL" id="MEQ2165844.1"/>
    </source>
</evidence>
<organism evidence="3 4">
    <name type="scientific">Goodea atripinnis</name>
    <dbReference type="NCBI Taxonomy" id="208336"/>
    <lineage>
        <taxon>Eukaryota</taxon>
        <taxon>Metazoa</taxon>
        <taxon>Chordata</taxon>
        <taxon>Craniata</taxon>
        <taxon>Vertebrata</taxon>
        <taxon>Euteleostomi</taxon>
        <taxon>Actinopterygii</taxon>
        <taxon>Neopterygii</taxon>
        <taxon>Teleostei</taxon>
        <taxon>Neoteleostei</taxon>
        <taxon>Acanthomorphata</taxon>
        <taxon>Ovalentaria</taxon>
        <taxon>Atherinomorphae</taxon>
        <taxon>Cyprinodontiformes</taxon>
        <taxon>Goodeidae</taxon>
        <taxon>Goodea</taxon>
    </lineage>
</organism>